<evidence type="ECO:0000313" key="2">
    <source>
        <dbReference type="Proteomes" id="UP001370490"/>
    </source>
</evidence>
<name>A0AAN8VR42_9MAGN</name>
<reference evidence="1 2" key="1">
    <citation type="submission" date="2023-12" db="EMBL/GenBank/DDBJ databases">
        <title>A high-quality genome assembly for Dillenia turbinata (Dilleniales).</title>
        <authorList>
            <person name="Chanderbali A."/>
        </authorList>
    </citation>
    <scope>NUCLEOTIDE SEQUENCE [LARGE SCALE GENOMIC DNA]</scope>
    <source>
        <strain evidence="1">LSX21</strain>
        <tissue evidence="1">Leaf</tissue>
    </source>
</reference>
<dbReference type="AlphaFoldDB" id="A0AAN8VR42"/>
<evidence type="ECO:0000313" key="1">
    <source>
        <dbReference type="EMBL" id="KAK6934147.1"/>
    </source>
</evidence>
<dbReference type="Proteomes" id="UP001370490">
    <property type="component" value="Unassembled WGS sequence"/>
</dbReference>
<keyword evidence="2" id="KW-1185">Reference proteome</keyword>
<comment type="caution">
    <text evidence="1">The sequence shown here is derived from an EMBL/GenBank/DDBJ whole genome shotgun (WGS) entry which is preliminary data.</text>
</comment>
<dbReference type="InterPro" id="IPR011990">
    <property type="entry name" value="TPR-like_helical_dom_sf"/>
</dbReference>
<dbReference type="Gene3D" id="1.25.40.10">
    <property type="entry name" value="Tetratricopeptide repeat domain"/>
    <property type="match status" value="1"/>
</dbReference>
<organism evidence="1 2">
    <name type="scientific">Dillenia turbinata</name>
    <dbReference type="NCBI Taxonomy" id="194707"/>
    <lineage>
        <taxon>Eukaryota</taxon>
        <taxon>Viridiplantae</taxon>
        <taxon>Streptophyta</taxon>
        <taxon>Embryophyta</taxon>
        <taxon>Tracheophyta</taxon>
        <taxon>Spermatophyta</taxon>
        <taxon>Magnoliopsida</taxon>
        <taxon>eudicotyledons</taxon>
        <taxon>Gunneridae</taxon>
        <taxon>Pentapetalae</taxon>
        <taxon>Dilleniales</taxon>
        <taxon>Dilleniaceae</taxon>
        <taxon>Dillenia</taxon>
    </lineage>
</organism>
<dbReference type="EMBL" id="JBAMMX010000008">
    <property type="protein sequence ID" value="KAK6934147.1"/>
    <property type="molecule type" value="Genomic_DNA"/>
</dbReference>
<proteinExistence type="predicted"/>
<gene>
    <name evidence="1" type="ORF">RJ641_034302</name>
</gene>
<sequence>MREEAVKKLREVVRNCVSKHLYSSAIFFADKVAAFTSDPANIYKKVQALFLGRHYRRAFHLLNASQIVLRDLRFRYLAAKCLVDDHGNFSDSKDSNVMYLDKDGEDREINGRGGQGLSHKSLSGIKCSKLGQRWSEQLDLIDAYPRILLGELAGNAFGSVLGADDIGAVPE</sequence>
<dbReference type="Pfam" id="PF12895">
    <property type="entry name" value="ANAPC3"/>
    <property type="match status" value="1"/>
</dbReference>
<accession>A0AAN8VR42</accession>
<protein>
    <submittedName>
        <fullName evidence="1">Uncharacterized protein</fullName>
    </submittedName>
</protein>